<dbReference type="GO" id="GO:1904158">
    <property type="term" value="P:axonemal central apparatus assembly"/>
    <property type="evidence" value="ECO:0007669"/>
    <property type="project" value="TreeGrafter"/>
</dbReference>
<proteinExistence type="predicted"/>
<gene>
    <name evidence="8" type="ORF">WJX81_006184</name>
</gene>
<evidence type="ECO:0000256" key="1">
    <source>
        <dbReference type="ARBA" id="ARBA00004138"/>
    </source>
</evidence>
<dbReference type="EMBL" id="JALJOU010000006">
    <property type="protein sequence ID" value="KAK9843500.1"/>
    <property type="molecule type" value="Genomic_DNA"/>
</dbReference>
<dbReference type="Proteomes" id="UP001445335">
    <property type="component" value="Unassembled WGS sequence"/>
</dbReference>
<dbReference type="Gene3D" id="2.60.40.10">
    <property type="entry name" value="Immunoglobulins"/>
    <property type="match status" value="2"/>
</dbReference>
<dbReference type="GO" id="GO:0003341">
    <property type="term" value="P:cilium movement"/>
    <property type="evidence" value="ECO:0007669"/>
    <property type="project" value="TreeGrafter"/>
</dbReference>
<evidence type="ECO:0000256" key="2">
    <source>
        <dbReference type="ARBA" id="ARBA00004496"/>
    </source>
</evidence>
<name>A0AAW1SCH9_9CHLO</name>
<evidence type="ECO:0000259" key="7">
    <source>
        <dbReference type="Pfam" id="PF22544"/>
    </source>
</evidence>
<keyword evidence="9" id="KW-1185">Reference proteome</keyword>
<feature type="region of interest" description="Disordered" evidence="6">
    <location>
        <begin position="1"/>
        <end position="24"/>
    </location>
</feature>
<protein>
    <recommendedName>
        <fullName evidence="7">HYDIN/VesB/CFA65-like Ig-like domain-containing protein</fullName>
    </recommendedName>
</protein>
<evidence type="ECO:0000256" key="5">
    <source>
        <dbReference type="ARBA" id="ARBA00023273"/>
    </source>
</evidence>
<evidence type="ECO:0000256" key="3">
    <source>
        <dbReference type="ARBA" id="ARBA00022490"/>
    </source>
</evidence>
<reference evidence="8 9" key="1">
    <citation type="journal article" date="2024" name="Nat. Commun.">
        <title>Phylogenomics reveals the evolutionary origins of lichenization in chlorophyte algae.</title>
        <authorList>
            <person name="Puginier C."/>
            <person name="Libourel C."/>
            <person name="Otte J."/>
            <person name="Skaloud P."/>
            <person name="Haon M."/>
            <person name="Grisel S."/>
            <person name="Petersen M."/>
            <person name="Berrin J.G."/>
            <person name="Delaux P.M."/>
            <person name="Dal Grande F."/>
            <person name="Keller J."/>
        </authorList>
    </citation>
    <scope>NUCLEOTIDE SEQUENCE [LARGE SCALE GENOMIC DNA]</scope>
    <source>
        <strain evidence="8 9">SAG 245.80</strain>
    </source>
</reference>
<evidence type="ECO:0000313" key="8">
    <source>
        <dbReference type="EMBL" id="KAK9843500.1"/>
    </source>
</evidence>
<sequence>MIRMRSLKTGGDMDGEYDAEPTGEHSGEVRIAYASGEVAHARLHGSGAELEAGLAVRTLQLPPTFVRQRSMASFRMFNRSSAVVRFSWRTHAHTEAEGRLGDAAGSQHDPHARRFCHDVFDVDPMEGCIWPGGEVEVCVLFAPEREGACTALAWCQVEGRVARLPLSLQGQGLGPLAIFPFEALDVKDALVGAPYVYELDFMNRGFIDAAFRLRPHMPAAGAPEFALEPVSGLLPAGASQVIRARMVARAVGPFSQRFEWELEGAAEPIRLTIRGRAVPPAIKADVASLDFGLLACGFSQECAFALRNTSAVPAR</sequence>
<dbReference type="PANTHER" id="PTHR23053">
    <property type="entry name" value="DLEC1 DELETED IN LUNG AND ESOPHAGEAL CANCER 1"/>
    <property type="match status" value="1"/>
</dbReference>
<keyword evidence="4" id="KW-0969">Cilium</keyword>
<dbReference type="GO" id="GO:0005930">
    <property type="term" value="C:axoneme"/>
    <property type="evidence" value="ECO:0007669"/>
    <property type="project" value="TreeGrafter"/>
</dbReference>
<keyword evidence="5" id="KW-0966">Cell projection</keyword>
<dbReference type="Pfam" id="PF22544">
    <property type="entry name" value="HYDIN_VesB_CFA65-like_Ig"/>
    <property type="match status" value="1"/>
</dbReference>
<organism evidence="8 9">
    <name type="scientific">Elliptochloris bilobata</name>
    <dbReference type="NCBI Taxonomy" id="381761"/>
    <lineage>
        <taxon>Eukaryota</taxon>
        <taxon>Viridiplantae</taxon>
        <taxon>Chlorophyta</taxon>
        <taxon>core chlorophytes</taxon>
        <taxon>Trebouxiophyceae</taxon>
        <taxon>Trebouxiophyceae incertae sedis</taxon>
        <taxon>Elliptochloris clade</taxon>
        <taxon>Elliptochloris</taxon>
    </lineage>
</organism>
<comment type="caution">
    <text evidence="8">The sequence shown here is derived from an EMBL/GenBank/DDBJ whole genome shotgun (WGS) entry which is preliminary data.</text>
</comment>
<dbReference type="PANTHER" id="PTHR23053:SF0">
    <property type="entry name" value="HYDROCEPHALUS-INDUCING PROTEIN HOMOLOG"/>
    <property type="match status" value="1"/>
</dbReference>
<feature type="domain" description="HYDIN/VesB/CFA65-like Ig-like" evidence="7">
    <location>
        <begin position="182"/>
        <end position="275"/>
    </location>
</feature>
<comment type="subcellular location">
    <subcellularLocation>
        <location evidence="1">Cell projection</location>
        <location evidence="1">Cilium</location>
    </subcellularLocation>
    <subcellularLocation>
        <location evidence="2">Cytoplasm</location>
    </subcellularLocation>
</comment>
<dbReference type="AlphaFoldDB" id="A0AAW1SCH9"/>
<evidence type="ECO:0000256" key="6">
    <source>
        <dbReference type="SAM" id="MobiDB-lite"/>
    </source>
</evidence>
<keyword evidence="3" id="KW-0963">Cytoplasm</keyword>
<dbReference type="InterPro" id="IPR013783">
    <property type="entry name" value="Ig-like_fold"/>
</dbReference>
<dbReference type="InterPro" id="IPR053879">
    <property type="entry name" value="HYDIN_VesB_CFA65-like_Ig"/>
</dbReference>
<accession>A0AAW1SCH9</accession>
<evidence type="ECO:0000256" key="4">
    <source>
        <dbReference type="ARBA" id="ARBA00023069"/>
    </source>
</evidence>
<evidence type="ECO:0000313" key="9">
    <source>
        <dbReference type="Proteomes" id="UP001445335"/>
    </source>
</evidence>
<dbReference type="InterPro" id="IPR033305">
    <property type="entry name" value="Hydin-like"/>
</dbReference>